<comment type="caution">
    <text evidence="2">The sequence shown here is derived from an EMBL/GenBank/DDBJ whole genome shotgun (WGS) entry which is preliminary data.</text>
</comment>
<sequence length="192" mass="20590">MNSAKLQAISKYGAILSVVGTAIAISAFVVLGPNSLNSFIALILGFLAPLCGFFFIGMIFYDDPTYHVWGEEFMRGVAWHFGSLMGWALIITASNTLPATAFTVLGLPALTALGIVLVMVGIRQATGLDLKVQTESGQLLQLIMGTIAFGFLALYVVLTGIGGWWVFAAYLVSIPVGLAGRRRLKQRYPEAL</sequence>
<name>M0MSX1_9EURY</name>
<organism evidence="2 3">
    <name type="scientific">Halococcus salifodinae DSM 8989</name>
    <dbReference type="NCBI Taxonomy" id="1227456"/>
    <lineage>
        <taxon>Archaea</taxon>
        <taxon>Methanobacteriati</taxon>
        <taxon>Methanobacteriota</taxon>
        <taxon>Stenosarchaea group</taxon>
        <taxon>Halobacteria</taxon>
        <taxon>Halobacteriales</taxon>
        <taxon>Halococcaceae</taxon>
        <taxon>Halococcus</taxon>
    </lineage>
</organism>
<evidence type="ECO:0000313" key="2">
    <source>
        <dbReference type="EMBL" id="EMA48842.1"/>
    </source>
</evidence>
<keyword evidence="3" id="KW-1185">Reference proteome</keyword>
<dbReference type="EMBL" id="AOME01000086">
    <property type="protein sequence ID" value="EMA48842.1"/>
    <property type="molecule type" value="Genomic_DNA"/>
</dbReference>
<dbReference type="OrthoDB" id="242667at2157"/>
<reference evidence="2 3" key="1">
    <citation type="journal article" date="2014" name="PLoS Genet.">
        <title>Phylogenetically driven sequencing of extremely halophilic archaea reveals strategies for static and dynamic osmo-response.</title>
        <authorList>
            <person name="Becker E.A."/>
            <person name="Seitzer P.M."/>
            <person name="Tritt A."/>
            <person name="Larsen D."/>
            <person name="Krusor M."/>
            <person name="Yao A.I."/>
            <person name="Wu D."/>
            <person name="Madern D."/>
            <person name="Eisen J.A."/>
            <person name="Darling A.E."/>
            <person name="Facciotti M.T."/>
        </authorList>
    </citation>
    <scope>NUCLEOTIDE SEQUENCE [LARGE SCALE GENOMIC DNA]</scope>
    <source>
        <strain evidence="2 3">DSM 8989</strain>
    </source>
</reference>
<feature type="transmembrane region" description="Helical" evidence="1">
    <location>
        <begin position="39"/>
        <end position="61"/>
    </location>
</feature>
<evidence type="ECO:0000313" key="3">
    <source>
        <dbReference type="Proteomes" id="UP000011625"/>
    </source>
</evidence>
<feature type="transmembrane region" description="Helical" evidence="1">
    <location>
        <begin position="139"/>
        <end position="158"/>
    </location>
</feature>
<accession>M0MSX1</accession>
<dbReference type="RefSeq" id="WP_005046130.1">
    <property type="nucleotide sequence ID" value="NZ_AOME01000086.1"/>
</dbReference>
<feature type="transmembrane region" description="Helical" evidence="1">
    <location>
        <begin position="12"/>
        <end position="33"/>
    </location>
</feature>
<feature type="transmembrane region" description="Helical" evidence="1">
    <location>
        <begin position="99"/>
        <end position="118"/>
    </location>
</feature>
<protein>
    <submittedName>
        <fullName evidence="2">Uncharacterized protein</fullName>
    </submittedName>
</protein>
<keyword evidence="1" id="KW-0472">Membrane</keyword>
<dbReference type="AlphaFoldDB" id="M0MSX1"/>
<gene>
    <name evidence="2" type="ORF">C450_18884</name>
</gene>
<keyword evidence="1" id="KW-1133">Transmembrane helix</keyword>
<keyword evidence="1" id="KW-0812">Transmembrane</keyword>
<evidence type="ECO:0000256" key="1">
    <source>
        <dbReference type="SAM" id="Phobius"/>
    </source>
</evidence>
<proteinExistence type="predicted"/>
<feature type="transmembrane region" description="Helical" evidence="1">
    <location>
        <begin position="73"/>
        <end position="93"/>
    </location>
</feature>
<dbReference type="Proteomes" id="UP000011625">
    <property type="component" value="Unassembled WGS sequence"/>
</dbReference>